<dbReference type="Proteomes" id="UP000030625">
    <property type="component" value="Chromosome"/>
</dbReference>
<reference evidence="1 2" key="1">
    <citation type="journal article" date="2015" name="Genome Announc.">
        <title>Complete and Assembled Genome Sequence of Bifidobacterium kashiwanohense PV20-2, Isolated from the Feces of an Anemic Kenyan Infant.</title>
        <authorList>
            <person name="Vazquez-Gutierrez P."/>
            <person name="Lacroix C."/>
            <person name="Chassard C."/>
            <person name="Klumpp J."/>
            <person name="Jans C."/>
            <person name="Stevens M.J."/>
        </authorList>
    </citation>
    <scope>NUCLEOTIDE SEQUENCE [LARGE SCALE GENOMIC DNA]</scope>
    <source>
        <strain evidence="1 2">PV20-2</strain>
    </source>
</reference>
<proteinExistence type="predicted"/>
<dbReference type="KEGG" id="bka:AH68_03945"/>
<accession>A0A0A7I5U9</accession>
<evidence type="ECO:0000313" key="2">
    <source>
        <dbReference type="Proteomes" id="UP000030625"/>
    </source>
</evidence>
<gene>
    <name evidence="1" type="ORF">AH68_03945</name>
</gene>
<name>A0A0A7I5U9_9BIFI</name>
<sequence length="113" mass="11765">MFWLGVPCLVIRGVFADMEEEPRTCCAARFGLCGAEAGANDVGEDVAGLRVPLAERAAGRKLCGMPDEAADGAAEGDCVDRLAECEALERAGCEAGEKLGIDWEPDFGGTGDL</sequence>
<dbReference type="AlphaFoldDB" id="A0A0A7I5U9"/>
<organism evidence="1 2">
    <name type="scientific">Bifidobacterium catenulatum PV20-2</name>
    <dbReference type="NCBI Taxonomy" id="1447716"/>
    <lineage>
        <taxon>Bacteria</taxon>
        <taxon>Bacillati</taxon>
        <taxon>Actinomycetota</taxon>
        <taxon>Actinomycetes</taxon>
        <taxon>Bifidobacteriales</taxon>
        <taxon>Bifidobacteriaceae</taxon>
        <taxon>Bifidobacterium</taxon>
    </lineage>
</organism>
<protein>
    <submittedName>
        <fullName evidence="1">Uncharacterized protein</fullName>
    </submittedName>
</protein>
<evidence type="ECO:0000313" key="1">
    <source>
        <dbReference type="EMBL" id="AIZ15401.1"/>
    </source>
</evidence>
<dbReference type="HOGENOM" id="CLU_2128620_0_0_11"/>
<dbReference type="EMBL" id="CP007456">
    <property type="protein sequence ID" value="AIZ15401.1"/>
    <property type="molecule type" value="Genomic_DNA"/>
</dbReference>